<organism evidence="1 2">
    <name type="scientific">Cricetulus griseus</name>
    <name type="common">Chinese hamster</name>
    <name type="synonym">Cricetulus barabensis griseus</name>
    <dbReference type="NCBI Taxonomy" id="10029"/>
    <lineage>
        <taxon>Eukaryota</taxon>
        <taxon>Metazoa</taxon>
        <taxon>Chordata</taxon>
        <taxon>Craniata</taxon>
        <taxon>Vertebrata</taxon>
        <taxon>Euteleostomi</taxon>
        <taxon>Mammalia</taxon>
        <taxon>Eutheria</taxon>
        <taxon>Euarchontoglires</taxon>
        <taxon>Glires</taxon>
        <taxon>Rodentia</taxon>
        <taxon>Myomorpha</taxon>
        <taxon>Muroidea</taxon>
        <taxon>Cricetidae</taxon>
        <taxon>Cricetinae</taxon>
        <taxon>Cricetulus</taxon>
    </lineage>
</organism>
<dbReference type="Proteomes" id="UP000001075">
    <property type="component" value="Unassembled WGS sequence"/>
</dbReference>
<dbReference type="EMBL" id="JH004719">
    <property type="protein sequence ID" value="EGW14334.1"/>
    <property type="molecule type" value="Genomic_DNA"/>
</dbReference>
<proteinExistence type="predicted"/>
<dbReference type="STRING" id="10029.G3IMF4"/>
<name>G3IMF4_CRIGR</name>
<dbReference type="InParanoid" id="G3IMF4"/>
<accession>G3IMF4</accession>
<dbReference type="AlphaFoldDB" id="G3IMF4"/>
<gene>
    <name evidence="1" type="ORF">I79_025093</name>
</gene>
<evidence type="ECO:0000313" key="2">
    <source>
        <dbReference type="Proteomes" id="UP000001075"/>
    </source>
</evidence>
<reference evidence="2" key="1">
    <citation type="journal article" date="2011" name="Nat. Biotechnol.">
        <title>The genomic sequence of the Chinese hamster ovary (CHO)-K1 cell line.</title>
        <authorList>
            <person name="Xu X."/>
            <person name="Nagarajan H."/>
            <person name="Lewis N.E."/>
            <person name="Pan S."/>
            <person name="Cai Z."/>
            <person name="Liu X."/>
            <person name="Chen W."/>
            <person name="Xie M."/>
            <person name="Wang W."/>
            <person name="Hammond S."/>
            <person name="Andersen M.R."/>
            <person name="Neff N."/>
            <person name="Passarelli B."/>
            <person name="Koh W."/>
            <person name="Fan H.C."/>
            <person name="Wang J."/>
            <person name="Gui Y."/>
            <person name="Lee K.H."/>
            <person name="Betenbaugh M.J."/>
            <person name="Quake S.R."/>
            <person name="Famili I."/>
            <person name="Palsson B.O."/>
            <person name="Wang J."/>
        </authorList>
    </citation>
    <scope>NUCLEOTIDE SEQUENCE [LARGE SCALE GENOMIC DNA]</scope>
    <source>
        <strain evidence="2">CHO K1 cell line</strain>
    </source>
</reference>
<protein>
    <submittedName>
        <fullName evidence="1">Uncharacterized protein</fullName>
    </submittedName>
</protein>
<evidence type="ECO:0000313" key="1">
    <source>
        <dbReference type="EMBL" id="EGW14334.1"/>
    </source>
</evidence>
<sequence length="86" mass="9367">MHDAHVTHAIRDGILGRACTRFAHALAEDTRRQVLGPATPGFDFMERLRCTLVLLASSFIPVYMGLKPVEYAGQVSGTGVVRARDA</sequence>